<dbReference type="HOGENOM" id="CLU_120161_2_1_1"/>
<evidence type="ECO:0000313" key="4">
    <source>
        <dbReference type="Proteomes" id="UP000054549"/>
    </source>
</evidence>
<sequence>MPLLTADSSLDPVALTQVPDQFIVFYSSIVDGRMWCPDCRDVDQLIQDTFESEGSPSALIVYVGDRTQWKSPSNIYRAEPWNIQSIPTIVKLKNGSQEGRLILNEINERLQPFIGSDGMKG</sequence>
<proteinExistence type="inferred from homology"/>
<dbReference type="GO" id="GO:0005829">
    <property type="term" value="C:cytosol"/>
    <property type="evidence" value="ECO:0007669"/>
    <property type="project" value="TreeGrafter"/>
</dbReference>
<name>A0A0C2TVX6_AMAMK</name>
<protein>
    <recommendedName>
        <fullName evidence="2">Thioredoxin domain-containing protein</fullName>
    </recommendedName>
</protein>
<dbReference type="STRING" id="946122.A0A0C2TVX6"/>
<dbReference type="EMBL" id="KN818222">
    <property type="protein sequence ID" value="KIL71514.1"/>
    <property type="molecule type" value="Genomic_DNA"/>
</dbReference>
<feature type="domain" description="Thioredoxin" evidence="2">
    <location>
        <begin position="21"/>
        <end position="95"/>
    </location>
</feature>
<dbReference type="SUPFAM" id="SSF52833">
    <property type="entry name" value="Thioredoxin-like"/>
    <property type="match status" value="1"/>
</dbReference>
<dbReference type="InterPro" id="IPR045108">
    <property type="entry name" value="TXNDC17-like"/>
</dbReference>
<evidence type="ECO:0000259" key="2">
    <source>
        <dbReference type="Pfam" id="PF06110"/>
    </source>
</evidence>
<dbReference type="FunCoup" id="A0A0C2TVX6">
    <property type="interactions" value="304"/>
</dbReference>
<dbReference type="Proteomes" id="UP000054549">
    <property type="component" value="Unassembled WGS sequence"/>
</dbReference>
<dbReference type="InterPro" id="IPR010357">
    <property type="entry name" value="TXNDC17_dom"/>
</dbReference>
<organism evidence="3 4">
    <name type="scientific">Amanita muscaria (strain Koide BX008)</name>
    <dbReference type="NCBI Taxonomy" id="946122"/>
    <lineage>
        <taxon>Eukaryota</taxon>
        <taxon>Fungi</taxon>
        <taxon>Dikarya</taxon>
        <taxon>Basidiomycota</taxon>
        <taxon>Agaricomycotina</taxon>
        <taxon>Agaricomycetes</taxon>
        <taxon>Agaricomycetidae</taxon>
        <taxon>Agaricales</taxon>
        <taxon>Pluteineae</taxon>
        <taxon>Amanitaceae</taxon>
        <taxon>Amanita</taxon>
    </lineage>
</organism>
<dbReference type="PANTHER" id="PTHR12452">
    <property type="entry name" value="42-9-9 PROTEIN-RELATED"/>
    <property type="match status" value="1"/>
</dbReference>
<evidence type="ECO:0000256" key="1">
    <source>
        <dbReference type="ARBA" id="ARBA00008987"/>
    </source>
</evidence>
<dbReference type="AlphaFoldDB" id="A0A0C2TVX6"/>
<dbReference type="Pfam" id="PF06110">
    <property type="entry name" value="TXD17-like_Trx"/>
    <property type="match status" value="1"/>
</dbReference>
<dbReference type="OrthoDB" id="78947at2759"/>
<accession>A0A0C2TVX6</accession>
<dbReference type="InterPro" id="IPR036249">
    <property type="entry name" value="Thioredoxin-like_sf"/>
</dbReference>
<dbReference type="Gene3D" id="3.40.30.10">
    <property type="entry name" value="Glutaredoxin"/>
    <property type="match status" value="1"/>
</dbReference>
<keyword evidence="4" id="KW-1185">Reference proteome</keyword>
<dbReference type="GO" id="GO:0047134">
    <property type="term" value="F:protein-disulfide reductase [NAD(P)H] activity"/>
    <property type="evidence" value="ECO:0007669"/>
    <property type="project" value="InterPro"/>
</dbReference>
<comment type="similarity">
    <text evidence="1">Belongs to the thioredoxin family.</text>
</comment>
<gene>
    <name evidence="3" type="ORF">M378DRAFT_225100</name>
</gene>
<dbReference type="PANTHER" id="PTHR12452:SF0">
    <property type="entry name" value="THIOREDOXIN DOMAIN-CONTAINING PROTEIN 17"/>
    <property type="match status" value="1"/>
</dbReference>
<evidence type="ECO:0000313" key="3">
    <source>
        <dbReference type="EMBL" id="KIL71514.1"/>
    </source>
</evidence>
<reference evidence="3 4" key="1">
    <citation type="submission" date="2014-04" db="EMBL/GenBank/DDBJ databases">
        <title>Evolutionary Origins and Diversification of the Mycorrhizal Mutualists.</title>
        <authorList>
            <consortium name="DOE Joint Genome Institute"/>
            <consortium name="Mycorrhizal Genomics Consortium"/>
            <person name="Kohler A."/>
            <person name="Kuo A."/>
            <person name="Nagy L.G."/>
            <person name="Floudas D."/>
            <person name="Copeland A."/>
            <person name="Barry K.W."/>
            <person name="Cichocki N."/>
            <person name="Veneault-Fourrey C."/>
            <person name="LaButti K."/>
            <person name="Lindquist E.A."/>
            <person name="Lipzen A."/>
            <person name="Lundell T."/>
            <person name="Morin E."/>
            <person name="Murat C."/>
            <person name="Riley R."/>
            <person name="Ohm R."/>
            <person name="Sun H."/>
            <person name="Tunlid A."/>
            <person name="Henrissat B."/>
            <person name="Grigoriev I.V."/>
            <person name="Hibbett D.S."/>
            <person name="Martin F."/>
        </authorList>
    </citation>
    <scope>NUCLEOTIDE SEQUENCE [LARGE SCALE GENOMIC DNA]</scope>
    <source>
        <strain evidence="3 4">Koide BX008</strain>
    </source>
</reference>
<dbReference type="InParanoid" id="A0A0C2TVX6"/>